<proteinExistence type="predicted"/>
<dbReference type="RefSeq" id="WP_111395052.1">
    <property type="nucleotide sequence ID" value="NZ_QKTX01000026.1"/>
</dbReference>
<name>A0A326RJI5_9BACT</name>
<dbReference type="SMART" id="SM00116">
    <property type="entry name" value="CBS"/>
    <property type="match status" value="2"/>
</dbReference>
<dbReference type="SUPFAM" id="SSF54631">
    <property type="entry name" value="CBS-domain pair"/>
    <property type="match status" value="1"/>
</dbReference>
<gene>
    <name evidence="3" type="ORF">CLV31_12623</name>
</gene>
<dbReference type="Gene3D" id="3.10.580.10">
    <property type="entry name" value="CBS-domain"/>
    <property type="match status" value="1"/>
</dbReference>
<reference evidence="3 4" key="1">
    <citation type="submission" date="2018-06" db="EMBL/GenBank/DDBJ databases">
        <title>Genomic Encyclopedia of Archaeal and Bacterial Type Strains, Phase II (KMG-II): from individual species to whole genera.</title>
        <authorList>
            <person name="Goeker M."/>
        </authorList>
    </citation>
    <scope>NUCLEOTIDE SEQUENCE [LARGE SCALE GENOMIC DNA]</scope>
    <source>
        <strain evidence="3 4">T4</strain>
    </source>
</reference>
<accession>A0A326RJI5</accession>
<evidence type="ECO:0000313" key="3">
    <source>
        <dbReference type="EMBL" id="PZV76103.1"/>
    </source>
</evidence>
<dbReference type="InterPro" id="IPR000644">
    <property type="entry name" value="CBS_dom"/>
</dbReference>
<dbReference type="AlphaFoldDB" id="A0A326RJI5"/>
<dbReference type="Pfam" id="PF00571">
    <property type="entry name" value="CBS"/>
    <property type="match status" value="2"/>
</dbReference>
<evidence type="ECO:0000256" key="1">
    <source>
        <dbReference type="PROSITE-ProRule" id="PRU00703"/>
    </source>
</evidence>
<sequence length="246" mass="28336">MKYFEKLEQFNMTNAYKFLDYYNELDLLLAKALNQADYVSFRDKVRDLSGKNAVIKRYRDDLFQLGNLRNAIAHQTKGGAPIAEPFEETVKLIQKILEEFKNPKRVIPAFQFEVFTVTPDTPLINLLQEMKTQNFSQAPILDHDGKVIEVVSTNTISRWLIAEYENQLIDLTAAKISDLMPHVETKENYALISRNTTVYEAAEIYLKKSKEKKSQLDCLIITQNGKPTEKLMGIVCIEDIAPYLMD</sequence>
<keyword evidence="4" id="KW-1185">Reference proteome</keyword>
<dbReference type="PROSITE" id="PS51371">
    <property type="entry name" value="CBS"/>
    <property type="match status" value="1"/>
</dbReference>
<comment type="caution">
    <text evidence="3">The sequence shown here is derived from an EMBL/GenBank/DDBJ whole genome shotgun (WGS) entry which is preliminary data.</text>
</comment>
<evidence type="ECO:0000259" key="2">
    <source>
        <dbReference type="PROSITE" id="PS51371"/>
    </source>
</evidence>
<dbReference type="Proteomes" id="UP000248917">
    <property type="component" value="Unassembled WGS sequence"/>
</dbReference>
<dbReference type="CDD" id="cd02205">
    <property type="entry name" value="CBS_pair_SF"/>
    <property type="match status" value="1"/>
</dbReference>
<dbReference type="InterPro" id="IPR046342">
    <property type="entry name" value="CBS_dom_sf"/>
</dbReference>
<evidence type="ECO:0000313" key="4">
    <source>
        <dbReference type="Proteomes" id="UP000248917"/>
    </source>
</evidence>
<protein>
    <submittedName>
        <fullName evidence="3">Putative transcriptional regulator</fullName>
    </submittedName>
</protein>
<keyword evidence="1" id="KW-0129">CBS domain</keyword>
<feature type="domain" description="CBS" evidence="2">
    <location>
        <begin position="106"/>
        <end position="168"/>
    </location>
</feature>
<organism evidence="3 4">
    <name type="scientific">Algoriphagus aquaeductus</name>
    <dbReference type="NCBI Taxonomy" id="475299"/>
    <lineage>
        <taxon>Bacteria</taxon>
        <taxon>Pseudomonadati</taxon>
        <taxon>Bacteroidota</taxon>
        <taxon>Cytophagia</taxon>
        <taxon>Cytophagales</taxon>
        <taxon>Cyclobacteriaceae</taxon>
        <taxon>Algoriphagus</taxon>
    </lineage>
</organism>
<dbReference type="OrthoDB" id="49104at2"/>
<dbReference type="EMBL" id="QKTX01000026">
    <property type="protein sequence ID" value="PZV76103.1"/>
    <property type="molecule type" value="Genomic_DNA"/>
</dbReference>